<keyword evidence="2" id="KW-0805">Transcription regulation</keyword>
<dbReference type="Proteomes" id="UP000593576">
    <property type="component" value="Unassembled WGS sequence"/>
</dbReference>
<keyword evidence="4" id="KW-0804">Transcription</keyword>
<evidence type="ECO:0000313" key="8">
    <source>
        <dbReference type="Proteomes" id="UP000593576"/>
    </source>
</evidence>
<name>A0A7J9MPQ2_GOSSC</name>
<dbReference type="GO" id="GO:0003677">
    <property type="term" value="F:DNA binding"/>
    <property type="evidence" value="ECO:0007669"/>
    <property type="project" value="UniProtKB-KW"/>
</dbReference>
<accession>A0A7J9MPQ2</accession>
<dbReference type="InterPro" id="IPR015300">
    <property type="entry name" value="DNA-bd_pseudobarrel_sf"/>
</dbReference>
<comment type="subcellular location">
    <subcellularLocation>
        <location evidence="1">Nucleus</location>
    </subcellularLocation>
</comment>
<feature type="domain" description="TF-B3" evidence="6">
    <location>
        <begin position="6"/>
        <end position="110"/>
    </location>
</feature>
<comment type="caution">
    <text evidence="7">The sequence shown here is derived from an EMBL/GenBank/DDBJ whole genome shotgun (WGS) entry which is preliminary data.</text>
</comment>
<dbReference type="Gene3D" id="2.40.330.10">
    <property type="entry name" value="DNA-binding pseudobarrel domain"/>
    <property type="match status" value="1"/>
</dbReference>
<evidence type="ECO:0000259" key="6">
    <source>
        <dbReference type="PROSITE" id="PS50863"/>
    </source>
</evidence>
<reference evidence="7 8" key="1">
    <citation type="journal article" date="2019" name="Genome Biol. Evol.">
        <title>Insights into the evolution of the New World diploid cottons (Gossypium, subgenus Houzingenia) based on genome sequencing.</title>
        <authorList>
            <person name="Grover C.E."/>
            <person name="Arick M.A. 2nd"/>
            <person name="Thrash A."/>
            <person name="Conover J.L."/>
            <person name="Sanders W.S."/>
            <person name="Peterson D.G."/>
            <person name="Frelichowski J.E."/>
            <person name="Scheffler J.A."/>
            <person name="Scheffler B.E."/>
            <person name="Wendel J.F."/>
        </authorList>
    </citation>
    <scope>NUCLEOTIDE SEQUENCE [LARGE SCALE GENOMIC DNA]</scope>
    <source>
        <strain evidence="7">1</strain>
        <tissue evidence="7">Leaf</tissue>
    </source>
</reference>
<dbReference type="PROSITE" id="PS50863">
    <property type="entry name" value="B3"/>
    <property type="match status" value="1"/>
</dbReference>
<keyword evidence="5" id="KW-0539">Nucleus</keyword>
<dbReference type="InterPro" id="IPR003340">
    <property type="entry name" value="B3_DNA-bd"/>
</dbReference>
<dbReference type="EMBL" id="JABFAF010000012">
    <property type="protein sequence ID" value="MBA0872877.1"/>
    <property type="molecule type" value="Genomic_DNA"/>
</dbReference>
<dbReference type="AlphaFoldDB" id="A0A7J9MPQ2"/>
<evidence type="ECO:0000313" key="7">
    <source>
        <dbReference type="EMBL" id="MBA0872877.1"/>
    </source>
</evidence>
<dbReference type="GO" id="GO:0005634">
    <property type="term" value="C:nucleus"/>
    <property type="evidence" value="ECO:0007669"/>
    <property type="project" value="UniProtKB-SubCell"/>
</dbReference>
<protein>
    <recommendedName>
        <fullName evidence="6">TF-B3 domain-containing protein</fullName>
    </recommendedName>
</protein>
<keyword evidence="8" id="KW-1185">Reference proteome</keyword>
<gene>
    <name evidence="7" type="ORF">Goshw_022504</name>
</gene>
<dbReference type="OrthoDB" id="962277at2759"/>
<evidence type="ECO:0000256" key="2">
    <source>
        <dbReference type="ARBA" id="ARBA00023015"/>
    </source>
</evidence>
<evidence type="ECO:0000256" key="5">
    <source>
        <dbReference type="ARBA" id="ARBA00023242"/>
    </source>
</evidence>
<evidence type="ECO:0000256" key="1">
    <source>
        <dbReference type="ARBA" id="ARBA00004123"/>
    </source>
</evidence>
<organism evidence="7 8">
    <name type="scientific">Gossypium schwendimanii</name>
    <name type="common">Cotton</name>
    <dbReference type="NCBI Taxonomy" id="34291"/>
    <lineage>
        <taxon>Eukaryota</taxon>
        <taxon>Viridiplantae</taxon>
        <taxon>Streptophyta</taxon>
        <taxon>Embryophyta</taxon>
        <taxon>Tracheophyta</taxon>
        <taxon>Spermatophyta</taxon>
        <taxon>Magnoliopsida</taxon>
        <taxon>eudicotyledons</taxon>
        <taxon>Gunneridae</taxon>
        <taxon>Pentapetalae</taxon>
        <taxon>rosids</taxon>
        <taxon>malvids</taxon>
        <taxon>Malvales</taxon>
        <taxon>Malvaceae</taxon>
        <taxon>Malvoideae</taxon>
        <taxon>Gossypium</taxon>
    </lineage>
</organism>
<dbReference type="CDD" id="cd10017">
    <property type="entry name" value="B3_DNA"/>
    <property type="match status" value="1"/>
</dbReference>
<evidence type="ECO:0000256" key="3">
    <source>
        <dbReference type="ARBA" id="ARBA00023125"/>
    </source>
</evidence>
<evidence type="ECO:0000256" key="4">
    <source>
        <dbReference type="ARBA" id="ARBA00023163"/>
    </source>
</evidence>
<sequence>MAIEKLLFIKRLTKTDIEKRLSVPPKKKRCFLNFHGRHRVEVKVKDDNGKNWLFGFFMRKNDNYPKPVLTTGWRQFVQCWKLAVGDTVIVNWMMEKDGKRNYRIKVIRTGVLPLVQNRDADRAIASNSNTE</sequence>
<dbReference type="SUPFAM" id="SSF101936">
    <property type="entry name" value="DNA-binding pseudobarrel domain"/>
    <property type="match status" value="1"/>
</dbReference>
<keyword evidence="3" id="KW-0238">DNA-binding</keyword>
<proteinExistence type="predicted"/>
<dbReference type="Pfam" id="PF02362">
    <property type="entry name" value="B3"/>
    <property type="match status" value="1"/>
</dbReference>